<accession>A0AAD7BCL6</accession>
<sequence length="185" mass="21063">MKIPKTSWPASQQPGATSGHKNRPIQPPESQKRAGSVGGPTPQPYVKPKCLLRHCSCSKIPIPSRVLCTTEHQWQARELLVCLTSVLCDPDQMLIKQATWELCVEKIRTIYRNEWNSTRFSSPTYRRQNNEGPAEPEHYTPHIIPSLIRSLMWHLGIESSVMLFRLILVHEGDPTLEVSEGQEFI</sequence>
<comment type="caution">
    <text evidence="2">The sequence shown here is derived from an EMBL/GenBank/DDBJ whole genome shotgun (WGS) entry which is preliminary data.</text>
</comment>
<feature type="region of interest" description="Disordered" evidence="1">
    <location>
        <begin position="1"/>
        <end position="40"/>
    </location>
</feature>
<evidence type="ECO:0000313" key="3">
    <source>
        <dbReference type="Proteomes" id="UP001221142"/>
    </source>
</evidence>
<evidence type="ECO:0000256" key="1">
    <source>
        <dbReference type="SAM" id="MobiDB-lite"/>
    </source>
</evidence>
<keyword evidence="3" id="KW-1185">Reference proteome</keyword>
<organism evidence="2 3">
    <name type="scientific">Roridomyces roridus</name>
    <dbReference type="NCBI Taxonomy" id="1738132"/>
    <lineage>
        <taxon>Eukaryota</taxon>
        <taxon>Fungi</taxon>
        <taxon>Dikarya</taxon>
        <taxon>Basidiomycota</taxon>
        <taxon>Agaricomycotina</taxon>
        <taxon>Agaricomycetes</taxon>
        <taxon>Agaricomycetidae</taxon>
        <taxon>Agaricales</taxon>
        <taxon>Marasmiineae</taxon>
        <taxon>Mycenaceae</taxon>
        <taxon>Roridomyces</taxon>
    </lineage>
</organism>
<reference evidence="2" key="1">
    <citation type="submission" date="2023-03" db="EMBL/GenBank/DDBJ databases">
        <title>Massive genome expansion in bonnet fungi (Mycena s.s.) driven by repeated elements and novel gene families across ecological guilds.</title>
        <authorList>
            <consortium name="Lawrence Berkeley National Laboratory"/>
            <person name="Harder C.B."/>
            <person name="Miyauchi S."/>
            <person name="Viragh M."/>
            <person name="Kuo A."/>
            <person name="Thoen E."/>
            <person name="Andreopoulos B."/>
            <person name="Lu D."/>
            <person name="Skrede I."/>
            <person name="Drula E."/>
            <person name="Henrissat B."/>
            <person name="Morin E."/>
            <person name="Kohler A."/>
            <person name="Barry K."/>
            <person name="LaButti K."/>
            <person name="Morin E."/>
            <person name="Salamov A."/>
            <person name="Lipzen A."/>
            <person name="Mereny Z."/>
            <person name="Hegedus B."/>
            <person name="Baldrian P."/>
            <person name="Stursova M."/>
            <person name="Weitz H."/>
            <person name="Taylor A."/>
            <person name="Grigoriev I.V."/>
            <person name="Nagy L.G."/>
            <person name="Martin F."/>
            <person name="Kauserud H."/>
        </authorList>
    </citation>
    <scope>NUCLEOTIDE SEQUENCE</scope>
    <source>
        <strain evidence="2">9284</strain>
    </source>
</reference>
<name>A0AAD7BCL6_9AGAR</name>
<proteinExistence type="predicted"/>
<gene>
    <name evidence="2" type="ORF">FB45DRAFT_872532</name>
</gene>
<dbReference type="EMBL" id="JARKIF010000021">
    <property type="protein sequence ID" value="KAJ7617043.1"/>
    <property type="molecule type" value="Genomic_DNA"/>
</dbReference>
<evidence type="ECO:0000313" key="2">
    <source>
        <dbReference type="EMBL" id="KAJ7617043.1"/>
    </source>
</evidence>
<protein>
    <submittedName>
        <fullName evidence="2">Uncharacterized protein</fullName>
    </submittedName>
</protein>
<dbReference type="AlphaFoldDB" id="A0AAD7BCL6"/>
<dbReference type="Proteomes" id="UP001221142">
    <property type="component" value="Unassembled WGS sequence"/>
</dbReference>